<accession>A0A143HHL2</accession>
<sequence>MAHSDNKGRKVEFSLARYIDNDILFSGTNPDFGEERGLNMGRRGRTSIVREVKESIEAIDQIGVSKRMARKEGTSGIHSKKQKENTMSDCQNFVKWARSTHEVKSISQLHQGHYILTFVRKRVYKACRTI</sequence>
<keyword evidence="2" id="KW-1185">Reference proteome</keyword>
<reference evidence="1 2" key="1">
    <citation type="journal article" date="2016" name="Genome Announc.">
        <title>Whole-Genome Sequence of Rummeliibacillus stabekisii Strain PP9 Isolated from Antarctic Soil.</title>
        <authorList>
            <person name="da Mota F.F."/>
            <person name="Vollu R.E."/>
            <person name="Jurelevicius D."/>
            <person name="Seldin L."/>
        </authorList>
    </citation>
    <scope>NUCLEOTIDE SEQUENCE [LARGE SCALE GENOMIC DNA]</scope>
    <source>
        <strain evidence="1 2">PP9</strain>
        <plasmid evidence="2">Plasmid ppp9</plasmid>
    </source>
</reference>
<dbReference type="AlphaFoldDB" id="A0A143HHL2"/>
<dbReference type="Proteomes" id="UP000076021">
    <property type="component" value="Plasmid pPP9"/>
</dbReference>
<keyword evidence="1" id="KW-0614">Plasmid</keyword>
<dbReference type="KEGG" id="rst:ATY39_17210"/>
<name>A0A143HHL2_9BACL</name>
<protein>
    <submittedName>
        <fullName evidence="1">Uncharacterized protein</fullName>
    </submittedName>
</protein>
<reference evidence="2" key="2">
    <citation type="submission" date="2016-03" db="EMBL/GenBank/DDBJ databases">
        <authorList>
            <person name="Ploux O."/>
        </authorList>
    </citation>
    <scope>NUCLEOTIDE SEQUENCE [LARGE SCALE GENOMIC DNA]</scope>
    <source>
        <strain evidence="2">PP9</strain>
        <plasmid evidence="2">Plasmid ppp9</plasmid>
    </source>
</reference>
<evidence type="ECO:0000313" key="1">
    <source>
        <dbReference type="EMBL" id="AMX01163.1"/>
    </source>
</evidence>
<dbReference type="EMBL" id="CP014807">
    <property type="protein sequence ID" value="AMX01163.1"/>
    <property type="molecule type" value="Genomic_DNA"/>
</dbReference>
<organism evidence="1 2">
    <name type="scientific">Rummeliibacillus stabekisii</name>
    <dbReference type="NCBI Taxonomy" id="241244"/>
    <lineage>
        <taxon>Bacteria</taxon>
        <taxon>Bacillati</taxon>
        <taxon>Bacillota</taxon>
        <taxon>Bacilli</taxon>
        <taxon>Bacillales</taxon>
        <taxon>Caryophanaceae</taxon>
        <taxon>Rummeliibacillus</taxon>
    </lineage>
</organism>
<evidence type="ECO:0000313" key="2">
    <source>
        <dbReference type="Proteomes" id="UP000076021"/>
    </source>
</evidence>
<gene>
    <name evidence="1" type="ORF">ATY39_17210</name>
</gene>
<proteinExistence type="predicted"/>
<geneLocation type="plasmid" evidence="2">
    <name>ppp9</name>
</geneLocation>